<dbReference type="EMBL" id="KB468146">
    <property type="protein sequence ID" value="PCH43626.1"/>
    <property type="molecule type" value="Genomic_DNA"/>
</dbReference>
<protein>
    <submittedName>
        <fullName evidence="6">S-adenosyl-L-methionine-dependent methyltransferase</fullName>
    </submittedName>
</protein>
<dbReference type="SUPFAM" id="SSF53335">
    <property type="entry name" value="S-adenosyl-L-methionine-dependent methyltransferases"/>
    <property type="match status" value="1"/>
</dbReference>
<dbReference type="InterPro" id="IPR029063">
    <property type="entry name" value="SAM-dependent_MTases_sf"/>
</dbReference>
<reference evidence="6 7" key="1">
    <citation type="journal article" date="2012" name="Science">
        <title>The Paleozoic origin of enzymatic lignin decomposition reconstructed from 31 fungal genomes.</title>
        <authorList>
            <person name="Floudas D."/>
            <person name="Binder M."/>
            <person name="Riley R."/>
            <person name="Barry K."/>
            <person name="Blanchette R.A."/>
            <person name="Henrissat B."/>
            <person name="Martinez A.T."/>
            <person name="Otillar R."/>
            <person name="Spatafora J.W."/>
            <person name="Yadav J.S."/>
            <person name="Aerts A."/>
            <person name="Benoit I."/>
            <person name="Boyd A."/>
            <person name="Carlson A."/>
            <person name="Copeland A."/>
            <person name="Coutinho P.M."/>
            <person name="de Vries R.P."/>
            <person name="Ferreira P."/>
            <person name="Findley K."/>
            <person name="Foster B."/>
            <person name="Gaskell J."/>
            <person name="Glotzer D."/>
            <person name="Gorecki P."/>
            <person name="Heitman J."/>
            <person name="Hesse C."/>
            <person name="Hori C."/>
            <person name="Igarashi K."/>
            <person name="Jurgens J.A."/>
            <person name="Kallen N."/>
            <person name="Kersten P."/>
            <person name="Kohler A."/>
            <person name="Kuees U."/>
            <person name="Kumar T.K.A."/>
            <person name="Kuo A."/>
            <person name="LaButti K."/>
            <person name="Larrondo L.F."/>
            <person name="Lindquist E."/>
            <person name="Ling A."/>
            <person name="Lombard V."/>
            <person name="Lucas S."/>
            <person name="Lundell T."/>
            <person name="Martin R."/>
            <person name="McLaughlin D.J."/>
            <person name="Morgenstern I."/>
            <person name="Morin E."/>
            <person name="Murat C."/>
            <person name="Nagy L.G."/>
            <person name="Nolan M."/>
            <person name="Ohm R.A."/>
            <person name="Patyshakuliyeva A."/>
            <person name="Rokas A."/>
            <person name="Ruiz-Duenas F.J."/>
            <person name="Sabat G."/>
            <person name="Salamov A."/>
            <person name="Samejima M."/>
            <person name="Schmutz J."/>
            <person name="Slot J.C."/>
            <person name="St John F."/>
            <person name="Stenlid J."/>
            <person name="Sun H."/>
            <person name="Sun S."/>
            <person name="Syed K."/>
            <person name="Tsang A."/>
            <person name="Wiebenga A."/>
            <person name="Young D."/>
            <person name="Pisabarro A."/>
            <person name="Eastwood D.C."/>
            <person name="Martin F."/>
            <person name="Cullen D."/>
            <person name="Grigoriev I.V."/>
            <person name="Hibbett D.S."/>
        </authorList>
    </citation>
    <scope>NUCLEOTIDE SEQUENCE [LARGE SCALE GENOMIC DNA]</scope>
    <source>
        <strain evidence="6 7">MD-104</strain>
    </source>
</reference>
<evidence type="ECO:0000313" key="7">
    <source>
        <dbReference type="Proteomes" id="UP000218811"/>
    </source>
</evidence>
<accession>A0A2H3JN68</accession>
<dbReference type="InterPro" id="IPR001077">
    <property type="entry name" value="COMT_C"/>
</dbReference>
<dbReference type="Pfam" id="PF08100">
    <property type="entry name" value="Dimerisation"/>
    <property type="match status" value="1"/>
</dbReference>
<gene>
    <name evidence="6" type="ORF">WOLCODRAFT_153678</name>
</gene>
<dbReference type="InterPro" id="IPR036390">
    <property type="entry name" value="WH_DNA-bd_sf"/>
</dbReference>
<dbReference type="InterPro" id="IPR036388">
    <property type="entry name" value="WH-like_DNA-bd_sf"/>
</dbReference>
<dbReference type="InterPro" id="IPR016461">
    <property type="entry name" value="COMT-like"/>
</dbReference>
<dbReference type="OrthoDB" id="2410195at2759"/>
<evidence type="ECO:0000256" key="1">
    <source>
        <dbReference type="ARBA" id="ARBA00022603"/>
    </source>
</evidence>
<dbReference type="PANTHER" id="PTHR43712">
    <property type="entry name" value="PUTATIVE (AFU_ORTHOLOGUE AFUA_4G14580)-RELATED"/>
    <property type="match status" value="1"/>
</dbReference>
<keyword evidence="3" id="KW-0949">S-adenosyl-L-methionine</keyword>
<evidence type="ECO:0000313" key="6">
    <source>
        <dbReference type="EMBL" id="PCH43626.1"/>
    </source>
</evidence>
<dbReference type="InterPro" id="IPR012967">
    <property type="entry name" value="COMT_dimerisation"/>
</dbReference>
<feature type="domain" description="O-methyltransferase dimerisation" evidence="5">
    <location>
        <begin position="76"/>
        <end position="156"/>
    </location>
</feature>
<dbReference type="GO" id="GO:0008171">
    <property type="term" value="F:O-methyltransferase activity"/>
    <property type="evidence" value="ECO:0007669"/>
    <property type="project" value="InterPro"/>
</dbReference>
<sequence>MPASEKAQQLRALVRLISDAAEDIIKEWEVEDSAPPTSKDAPRLPSWELYNARRTFIGACGMGVDLVHDPQTRLTEVAASYMNSQALRVAAETRIADILDGVDPSEGLSIQKISQRVGIQDKDLTRVLRSLCTLHIFNEVKEDHYANNATSRYLVKNEHLRCWLLVHSAEAFSATEKLPAALYDSLQRSGNSLRKSAFQIAYGIDADFWHWLEEMVERPDGTLGPRPEREVWRTGMWGFGLQHIQAPAVCDDYPWNELGPCTVVDIGAGIGGMSLELAKRYPQLRFVVEDTAPVLLHAKAVWERELPDVIATGRVQLMAHNFFEAQPVKGADIYVLRHIFHDWDDSECVAILTHLRAAMEPSSLVLIADNVMHSTAGTPHLKAAPPPLPPNYGQAHTFANIHDLLMFVMFMGGERTAEQLDVLAAQAGLKVTKVWECRGLTSITELRRDDYTA</sequence>
<dbReference type="GO" id="GO:0032259">
    <property type="term" value="P:methylation"/>
    <property type="evidence" value="ECO:0007669"/>
    <property type="project" value="UniProtKB-KW"/>
</dbReference>
<dbReference type="STRING" id="742152.A0A2H3JN68"/>
<proteinExistence type="predicted"/>
<evidence type="ECO:0000256" key="2">
    <source>
        <dbReference type="ARBA" id="ARBA00022679"/>
    </source>
</evidence>
<dbReference type="PANTHER" id="PTHR43712:SF2">
    <property type="entry name" value="O-METHYLTRANSFERASE CICE"/>
    <property type="match status" value="1"/>
</dbReference>
<name>A0A2H3JN68_WOLCO</name>
<dbReference type="SUPFAM" id="SSF46785">
    <property type="entry name" value="Winged helix' DNA-binding domain"/>
    <property type="match status" value="1"/>
</dbReference>
<keyword evidence="2 6" id="KW-0808">Transferase</keyword>
<dbReference type="OMA" id="HYANNAT"/>
<dbReference type="PROSITE" id="PS51683">
    <property type="entry name" value="SAM_OMT_II"/>
    <property type="match status" value="1"/>
</dbReference>
<feature type="domain" description="O-methyltransferase C-terminal" evidence="4">
    <location>
        <begin position="262"/>
        <end position="429"/>
    </location>
</feature>
<organism evidence="6 7">
    <name type="scientific">Wolfiporia cocos (strain MD-104)</name>
    <name type="common">Brown rot fungus</name>
    <dbReference type="NCBI Taxonomy" id="742152"/>
    <lineage>
        <taxon>Eukaryota</taxon>
        <taxon>Fungi</taxon>
        <taxon>Dikarya</taxon>
        <taxon>Basidiomycota</taxon>
        <taxon>Agaricomycotina</taxon>
        <taxon>Agaricomycetes</taxon>
        <taxon>Polyporales</taxon>
        <taxon>Phaeolaceae</taxon>
        <taxon>Wolfiporia</taxon>
    </lineage>
</organism>
<dbReference type="Proteomes" id="UP000218811">
    <property type="component" value="Unassembled WGS sequence"/>
</dbReference>
<dbReference type="Pfam" id="PF00891">
    <property type="entry name" value="Methyltransf_2"/>
    <property type="match status" value="1"/>
</dbReference>
<dbReference type="GO" id="GO:0046983">
    <property type="term" value="F:protein dimerization activity"/>
    <property type="evidence" value="ECO:0007669"/>
    <property type="project" value="InterPro"/>
</dbReference>
<evidence type="ECO:0000259" key="4">
    <source>
        <dbReference type="Pfam" id="PF00891"/>
    </source>
</evidence>
<dbReference type="AlphaFoldDB" id="A0A2H3JN68"/>
<keyword evidence="1 6" id="KW-0489">Methyltransferase</keyword>
<keyword evidence="7" id="KW-1185">Reference proteome</keyword>
<dbReference type="Gene3D" id="1.10.10.10">
    <property type="entry name" value="Winged helix-like DNA-binding domain superfamily/Winged helix DNA-binding domain"/>
    <property type="match status" value="1"/>
</dbReference>
<dbReference type="Gene3D" id="3.40.50.150">
    <property type="entry name" value="Vaccinia Virus protein VP39"/>
    <property type="match status" value="1"/>
</dbReference>
<evidence type="ECO:0000256" key="3">
    <source>
        <dbReference type="ARBA" id="ARBA00022691"/>
    </source>
</evidence>
<evidence type="ECO:0000259" key="5">
    <source>
        <dbReference type="Pfam" id="PF08100"/>
    </source>
</evidence>